<dbReference type="Gene3D" id="3.40.50.300">
    <property type="entry name" value="P-loop containing nucleotide triphosphate hydrolases"/>
    <property type="match status" value="1"/>
</dbReference>
<feature type="domain" description="NACHT" evidence="4">
    <location>
        <begin position="131"/>
        <end position="276"/>
    </location>
</feature>
<evidence type="ECO:0000256" key="3">
    <source>
        <dbReference type="PROSITE-ProRule" id="PRU00221"/>
    </source>
</evidence>
<dbReference type="Proteomes" id="UP000027456">
    <property type="component" value="Unassembled WGS sequence"/>
</dbReference>
<dbReference type="InterPro" id="IPR007111">
    <property type="entry name" value="NACHT_NTPase"/>
</dbReference>
<keyword evidence="1 3" id="KW-0853">WD repeat</keyword>
<protein>
    <submittedName>
        <fullName evidence="5">Vegetative incompatibility protein HET-E-1</fullName>
    </submittedName>
</protein>
<dbReference type="InterPro" id="IPR001680">
    <property type="entry name" value="WD40_rpt"/>
</dbReference>
<dbReference type="PROSITE" id="PS00678">
    <property type="entry name" value="WD_REPEATS_1"/>
    <property type="match status" value="1"/>
</dbReference>
<dbReference type="STRING" id="1423351.A0A074RL57"/>
<dbReference type="PROSITE" id="PS50837">
    <property type="entry name" value="NACHT"/>
    <property type="match status" value="1"/>
</dbReference>
<dbReference type="EMBL" id="AZST01001777">
    <property type="protein sequence ID" value="KEP45468.1"/>
    <property type="molecule type" value="Genomic_DNA"/>
</dbReference>
<organism evidence="5 6">
    <name type="scientific">Rhizoctonia solani 123E</name>
    <dbReference type="NCBI Taxonomy" id="1423351"/>
    <lineage>
        <taxon>Eukaryota</taxon>
        <taxon>Fungi</taxon>
        <taxon>Dikarya</taxon>
        <taxon>Basidiomycota</taxon>
        <taxon>Agaricomycotina</taxon>
        <taxon>Agaricomycetes</taxon>
        <taxon>Cantharellales</taxon>
        <taxon>Ceratobasidiaceae</taxon>
        <taxon>Rhizoctonia</taxon>
    </lineage>
</organism>
<dbReference type="InterPro" id="IPR015943">
    <property type="entry name" value="WD40/YVTN_repeat-like_dom_sf"/>
</dbReference>
<dbReference type="Pfam" id="PF24883">
    <property type="entry name" value="NPHP3_N"/>
    <property type="match status" value="1"/>
</dbReference>
<dbReference type="PANTHER" id="PTHR19848">
    <property type="entry name" value="WD40 REPEAT PROTEIN"/>
    <property type="match status" value="1"/>
</dbReference>
<keyword evidence="6" id="KW-1185">Reference proteome</keyword>
<dbReference type="InterPro" id="IPR011047">
    <property type="entry name" value="Quinoprotein_ADH-like_sf"/>
</dbReference>
<keyword evidence="2" id="KW-0677">Repeat</keyword>
<sequence>MSGSSSMLISGSTASVAMAIERQAIMIRERLAGVSARGMRGASMDEEELVKHYRKVQSHFRQLQTNANMSTWSIVNEHLVNTRLEGLSPAKQATYDSSLSTQISRRGCTEGTRIGVLDGLEDWLYDSTSSSIYWMNGMAGTGKTTIASTFCERIERRKLLAASFFCTRSSADCRNVTRIVPTIAYQLARYSIPFQSALCNILGQNPDIGSKNVLKQFEQLLKEPLQQIKDAIPDSLVVVIDALDECDDRNGVELVLDMLFRHAAHVPLKFLLTSRPEPEIYSKMASHARSREVIHLHDIEKSLVRADIELYLKEELGFMSPPASQLEIEQLVERAGALFIYAATLVRYIRSGKRLADPHKRLRSVLGLTPESTKKYTQIDALYAAVLRSALNEDELEADETEDIRVVLRTVLFAQEPITVETIAALADIDDPQSVIHALHPLRSVLHQSEETGLVSTLHASFPDFMFSNERSGSYFYDVMEHSQLLARRCFLVMKDQLRFNICDLASSFVSDKEVENIEERIKSNISPTLAYACRFWPSHLTLAPQASALLTLLDEFLCHRLLFWMEVLSLRGEMLVGINGLFMAQQWLLHAETSLTELVIFVDDARSFFAGFAYSLASHSTPHIYISSLAFSSPSNLVHHHYQKRSRGLIRLQGSLIKLSEAAPLASWATGSKLRSLAISPDGTRIAIGCGDSTVSLLSAYDASVHVGPLYGHTDSVASVAFSPDGGRIVSASSGYIRVWNAHNGTLINDSFPGHLDNIQSVSFSPDGTLIASSGTMVHVWKAYDGTPLLAERSYLTFIYCVRFSPNGALIAFPFTDHTIHLRNSRDGSPAAPPFNGHTGRVRCLAFTPDGSRLVSSSHDGTIRVWNTSDGSSIATSFEGLKGSIDSLEVSPDGMRIAGGNKDDMTLYIWNINDGKLVAGPFFGGNISSVSLAYSPDGTRVFCGYSDGIIRVWNVRDGIFPPPPPPPQNAIVGITSVIFCPDSAHLLSSGFQSALRIWDTSDGSFVTSPNKSAFFPTPFSTISPDGSYIAGSSSNDHLQIVDTVDGTLVAGPFAIQRNEISTFCFSRDDKTVITGCLDGTINLCNLQSGNTTFHSFRAHNNRVSSLTESPDRSMLASFSDYEMTLRVWNISTPALDLQLSNTSVDPTSEHGYASVYDGWTIREDGWAVNSSQQLLFWVPPGLASVWCSPYATLVVTQSGTLQVPKQKLFIGDQWTECYVPD</sequence>
<dbReference type="SUPFAM" id="SSF50998">
    <property type="entry name" value="Quinoprotein alcohol dehydrogenase-like"/>
    <property type="match status" value="1"/>
</dbReference>
<dbReference type="PROSITE" id="PS50294">
    <property type="entry name" value="WD_REPEATS_REGION"/>
    <property type="match status" value="2"/>
</dbReference>
<feature type="repeat" description="WD" evidence="3">
    <location>
        <begin position="932"/>
        <end position="959"/>
    </location>
</feature>
<feature type="repeat" description="WD" evidence="3">
    <location>
        <begin position="975"/>
        <end position="1009"/>
    </location>
</feature>
<reference evidence="5 6" key="1">
    <citation type="submission" date="2013-12" db="EMBL/GenBank/DDBJ databases">
        <authorList>
            <person name="Cubeta M."/>
            <person name="Pakala S."/>
            <person name="Fedorova N."/>
            <person name="Thomas E."/>
            <person name="Dean R."/>
            <person name="Jabaji S."/>
            <person name="Neate S."/>
            <person name="Toda T."/>
            <person name="Tavantzis S."/>
            <person name="Vilgalys R."/>
            <person name="Bharathan N."/>
            <person name="Pakala S."/>
            <person name="Losada L.S."/>
            <person name="Zafar N."/>
            <person name="Nierman W."/>
        </authorList>
    </citation>
    <scope>NUCLEOTIDE SEQUENCE [LARGE SCALE GENOMIC DNA]</scope>
    <source>
        <strain evidence="5 6">123E</strain>
    </source>
</reference>
<dbReference type="PROSITE" id="PS50082">
    <property type="entry name" value="WD_REPEATS_2"/>
    <property type="match status" value="4"/>
</dbReference>
<dbReference type="SUPFAM" id="SSF50978">
    <property type="entry name" value="WD40 repeat-like"/>
    <property type="match status" value="1"/>
</dbReference>
<comment type="caution">
    <text evidence="5">The sequence shown here is derived from an EMBL/GenBank/DDBJ whole genome shotgun (WGS) entry which is preliminary data.</text>
</comment>
<dbReference type="CDD" id="cd00200">
    <property type="entry name" value="WD40"/>
    <property type="match status" value="2"/>
</dbReference>
<evidence type="ECO:0000313" key="6">
    <source>
        <dbReference type="Proteomes" id="UP000027456"/>
    </source>
</evidence>
<dbReference type="Pfam" id="PF00400">
    <property type="entry name" value="WD40"/>
    <property type="match status" value="9"/>
</dbReference>
<dbReference type="InterPro" id="IPR056884">
    <property type="entry name" value="NPHP3-like_N"/>
</dbReference>
<feature type="repeat" description="WD" evidence="3">
    <location>
        <begin position="836"/>
        <end position="877"/>
    </location>
</feature>
<dbReference type="InterPro" id="IPR036322">
    <property type="entry name" value="WD40_repeat_dom_sf"/>
</dbReference>
<dbReference type="PANTHER" id="PTHR19848:SF8">
    <property type="entry name" value="F-BOX AND WD REPEAT DOMAIN CONTAINING 7"/>
    <property type="match status" value="1"/>
</dbReference>
<dbReference type="OrthoDB" id="538223at2759"/>
<dbReference type="SMART" id="SM00320">
    <property type="entry name" value="WD40"/>
    <property type="match status" value="10"/>
</dbReference>
<evidence type="ECO:0000256" key="1">
    <source>
        <dbReference type="ARBA" id="ARBA00022574"/>
    </source>
</evidence>
<dbReference type="Gene3D" id="2.130.10.10">
    <property type="entry name" value="YVTN repeat-like/Quinoprotein amine dehydrogenase"/>
    <property type="match status" value="3"/>
</dbReference>
<evidence type="ECO:0000256" key="2">
    <source>
        <dbReference type="ARBA" id="ARBA00022737"/>
    </source>
</evidence>
<feature type="repeat" description="WD" evidence="3">
    <location>
        <begin position="711"/>
        <end position="751"/>
    </location>
</feature>
<name>A0A074RL57_9AGAM</name>
<evidence type="ECO:0000313" key="5">
    <source>
        <dbReference type="EMBL" id="KEP45468.1"/>
    </source>
</evidence>
<evidence type="ECO:0000259" key="4">
    <source>
        <dbReference type="PROSITE" id="PS50837"/>
    </source>
</evidence>
<dbReference type="HOGENOM" id="CLU_000288_6_3_1"/>
<proteinExistence type="predicted"/>
<dbReference type="InterPro" id="IPR019775">
    <property type="entry name" value="WD40_repeat_CS"/>
</dbReference>
<dbReference type="SUPFAM" id="SSF52540">
    <property type="entry name" value="P-loop containing nucleoside triphosphate hydrolases"/>
    <property type="match status" value="1"/>
</dbReference>
<gene>
    <name evidence="5" type="ORF">V565_270350</name>
</gene>
<accession>A0A074RL57</accession>
<dbReference type="InterPro" id="IPR027417">
    <property type="entry name" value="P-loop_NTPase"/>
</dbReference>
<dbReference type="AlphaFoldDB" id="A0A074RL57"/>